<proteinExistence type="predicted"/>
<dbReference type="OrthoDB" id="335174at2"/>
<evidence type="ECO:0000256" key="3">
    <source>
        <dbReference type="ARBA" id="ARBA00023004"/>
    </source>
</evidence>
<keyword evidence="5" id="KW-0732">Signal</keyword>
<keyword evidence="1 4" id="KW-0349">Heme</keyword>
<dbReference type="InterPro" id="IPR009056">
    <property type="entry name" value="Cyt_c-like_dom"/>
</dbReference>
<evidence type="ECO:0000313" key="8">
    <source>
        <dbReference type="Proteomes" id="UP000249065"/>
    </source>
</evidence>
<dbReference type="InterPro" id="IPR036909">
    <property type="entry name" value="Cyt_c-like_dom_sf"/>
</dbReference>
<sequence>MRRAAILLLPLALLACRQEMAQQRRLATEGTSTLWPDGAAARAPPEGVVAQGALARGIQGAPARDIQGAPARDATMPPAVTPALLARGQERYGIFCAPCHGPAGDGDGMIPRRGFPRPPSYHEARLRAAPAAYFFQVISQGYGVMYSYAARVAPADRWAIIAYVRALQLAHSVPLAAVPDAREHLP</sequence>
<dbReference type="Pfam" id="PF13442">
    <property type="entry name" value="Cytochrome_CBB3"/>
    <property type="match status" value="1"/>
</dbReference>
<evidence type="ECO:0000256" key="1">
    <source>
        <dbReference type="ARBA" id="ARBA00022617"/>
    </source>
</evidence>
<feature type="signal peptide" evidence="5">
    <location>
        <begin position="1"/>
        <end position="21"/>
    </location>
</feature>
<keyword evidence="3 4" id="KW-0408">Iron</keyword>
<evidence type="ECO:0000256" key="4">
    <source>
        <dbReference type="PROSITE-ProRule" id="PRU00433"/>
    </source>
</evidence>
<evidence type="ECO:0000256" key="2">
    <source>
        <dbReference type="ARBA" id="ARBA00022723"/>
    </source>
</evidence>
<dbReference type="RefSeq" id="WP_111470892.1">
    <property type="nucleotide sequence ID" value="NZ_QLIX01000012.1"/>
</dbReference>
<dbReference type="AlphaFoldDB" id="A0A327M5J6"/>
<dbReference type="SUPFAM" id="SSF46626">
    <property type="entry name" value="Cytochrome c"/>
    <property type="match status" value="1"/>
</dbReference>
<keyword evidence="8" id="KW-1185">Reference proteome</keyword>
<organism evidence="7 8">
    <name type="scientific">Roseicella frigidaeris</name>
    <dbReference type="NCBI Taxonomy" id="2230885"/>
    <lineage>
        <taxon>Bacteria</taxon>
        <taxon>Pseudomonadati</taxon>
        <taxon>Pseudomonadota</taxon>
        <taxon>Alphaproteobacteria</taxon>
        <taxon>Acetobacterales</taxon>
        <taxon>Roseomonadaceae</taxon>
        <taxon>Roseicella</taxon>
    </lineage>
</organism>
<dbReference type="Gene3D" id="1.10.760.10">
    <property type="entry name" value="Cytochrome c-like domain"/>
    <property type="match status" value="1"/>
</dbReference>
<comment type="caution">
    <text evidence="7">The sequence shown here is derived from an EMBL/GenBank/DDBJ whole genome shotgun (WGS) entry which is preliminary data.</text>
</comment>
<evidence type="ECO:0000256" key="5">
    <source>
        <dbReference type="SAM" id="SignalP"/>
    </source>
</evidence>
<dbReference type="Proteomes" id="UP000249065">
    <property type="component" value="Unassembled WGS sequence"/>
</dbReference>
<keyword evidence="2 4" id="KW-0479">Metal-binding</keyword>
<name>A0A327M5J6_9PROT</name>
<dbReference type="PROSITE" id="PS51007">
    <property type="entry name" value="CYTC"/>
    <property type="match status" value="1"/>
</dbReference>
<dbReference type="PROSITE" id="PS51257">
    <property type="entry name" value="PROKAR_LIPOPROTEIN"/>
    <property type="match status" value="1"/>
</dbReference>
<dbReference type="PANTHER" id="PTHR40394">
    <property type="entry name" value="LIPOPROTEIN-RELATED"/>
    <property type="match status" value="1"/>
</dbReference>
<feature type="domain" description="Cytochrome c" evidence="6">
    <location>
        <begin position="83"/>
        <end position="168"/>
    </location>
</feature>
<evidence type="ECO:0000313" key="7">
    <source>
        <dbReference type="EMBL" id="RAI58009.1"/>
    </source>
</evidence>
<accession>A0A327M5J6</accession>
<dbReference type="GO" id="GO:0009055">
    <property type="term" value="F:electron transfer activity"/>
    <property type="evidence" value="ECO:0007669"/>
    <property type="project" value="InterPro"/>
</dbReference>
<dbReference type="EMBL" id="QLIX01000012">
    <property type="protein sequence ID" value="RAI58009.1"/>
    <property type="molecule type" value="Genomic_DNA"/>
</dbReference>
<evidence type="ECO:0000259" key="6">
    <source>
        <dbReference type="PROSITE" id="PS51007"/>
    </source>
</evidence>
<protein>
    <submittedName>
        <fullName evidence="7">Cytochrome c</fullName>
    </submittedName>
</protein>
<feature type="chain" id="PRO_5016448074" evidence="5">
    <location>
        <begin position="22"/>
        <end position="186"/>
    </location>
</feature>
<reference evidence="8" key="1">
    <citation type="submission" date="2018-06" db="EMBL/GenBank/DDBJ databases">
        <authorList>
            <person name="Khan S.A."/>
        </authorList>
    </citation>
    <scope>NUCLEOTIDE SEQUENCE [LARGE SCALE GENOMIC DNA]</scope>
    <source>
        <strain evidence="8">DB-1506</strain>
    </source>
</reference>
<dbReference type="PANTHER" id="PTHR40394:SF2">
    <property type="entry name" value="QUINOL:CYTOCHROME C OXIDOREDUCTASE MEMBRANE PROTEIN"/>
    <property type="match status" value="1"/>
</dbReference>
<dbReference type="GO" id="GO:0020037">
    <property type="term" value="F:heme binding"/>
    <property type="evidence" value="ECO:0007669"/>
    <property type="project" value="InterPro"/>
</dbReference>
<dbReference type="GO" id="GO:0046872">
    <property type="term" value="F:metal ion binding"/>
    <property type="evidence" value="ECO:0007669"/>
    <property type="project" value="UniProtKB-KW"/>
</dbReference>
<gene>
    <name evidence="7" type="ORF">DOO78_16125</name>
</gene>